<evidence type="ECO:0008006" key="3">
    <source>
        <dbReference type="Google" id="ProtNLM"/>
    </source>
</evidence>
<dbReference type="Gene3D" id="3.30.2310.20">
    <property type="entry name" value="RelE-like"/>
    <property type="match status" value="1"/>
</dbReference>
<comment type="caution">
    <text evidence="1">The sequence shown here is derived from an EMBL/GenBank/DDBJ whole genome shotgun (WGS) entry which is preliminary data.</text>
</comment>
<sequence length="90" mass="10780">MVRLIRRVDISARFEKEFSRLPKHLQKLVQKKDAMFRKDAFHPSLETHKLGGALKDDWAYSVNQQYRVHFYFVDDHTVVYVSIGTHEIYK</sequence>
<name>A0A1G2KQ19_9BACT</name>
<evidence type="ECO:0000313" key="1">
    <source>
        <dbReference type="EMBL" id="OHA00549.1"/>
    </source>
</evidence>
<organism evidence="1 2">
    <name type="scientific">Candidatus Sungbacteria bacterium RIFCSPHIGHO2_02_FULL_49_12</name>
    <dbReference type="NCBI Taxonomy" id="1802271"/>
    <lineage>
        <taxon>Bacteria</taxon>
        <taxon>Candidatus Sungiibacteriota</taxon>
    </lineage>
</organism>
<gene>
    <name evidence="1" type="ORF">A3C11_02720</name>
</gene>
<dbReference type="EMBL" id="MHQJ01000042">
    <property type="protein sequence ID" value="OHA00549.1"/>
    <property type="molecule type" value="Genomic_DNA"/>
</dbReference>
<accession>A0A1G2KQ19</accession>
<dbReference type="SUPFAM" id="SSF143011">
    <property type="entry name" value="RelE-like"/>
    <property type="match status" value="1"/>
</dbReference>
<proteinExistence type="predicted"/>
<dbReference type="InterPro" id="IPR035093">
    <property type="entry name" value="RelE/ParE_toxin_dom_sf"/>
</dbReference>
<dbReference type="AlphaFoldDB" id="A0A1G2KQ19"/>
<dbReference type="Proteomes" id="UP000177362">
    <property type="component" value="Unassembled WGS sequence"/>
</dbReference>
<evidence type="ECO:0000313" key="2">
    <source>
        <dbReference type="Proteomes" id="UP000177362"/>
    </source>
</evidence>
<protein>
    <recommendedName>
        <fullName evidence="3">Type II toxin-antitoxin system mRNA interferase toxin, RelE/StbE family</fullName>
    </recommendedName>
</protein>
<reference evidence="1 2" key="1">
    <citation type="journal article" date="2016" name="Nat. Commun.">
        <title>Thousands of microbial genomes shed light on interconnected biogeochemical processes in an aquifer system.</title>
        <authorList>
            <person name="Anantharaman K."/>
            <person name="Brown C.T."/>
            <person name="Hug L.A."/>
            <person name="Sharon I."/>
            <person name="Castelle C.J."/>
            <person name="Probst A.J."/>
            <person name="Thomas B.C."/>
            <person name="Singh A."/>
            <person name="Wilkins M.J."/>
            <person name="Karaoz U."/>
            <person name="Brodie E.L."/>
            <person name="Williams K.H."/>
            <person name="Hubbard S.S."/>
            <person name="Banfield J.F."/>
        </authorList>
    </citation>
    <scope>NUCLEOTIDE SEQUENCE [LARGE SCALE GENOMIC DNA]</scope>
</reference>
<dbReference type="STRING" id="1802271.A3C11_02720"/>